<dbReference type="PRINTS" id="PR00133">
    <property type="entry name" value="GLHYDRLASE3"/>
</dbReference>
<proteinExistence type="inferred from homology"/>
<dbReference type="InterPro" id="IPR017853">
    <property type="entry name" value="GH"/>
</dbReference>
<dbReference type="InterPro" id="IPR026891">
    <property type="entry name" value="Fn3-like"/>
</dbReference>
<keyword evidence="5" id="KW-0378">Hydrolase</keyword>
<comment type="subcellular location">
    <subcellularLocation>
        <location evidence="1">Secreted</location>
    </subcellularLocation>
</comment>
<evidence type="ECO:0000313" key="11">
    <source>
        <dbReference type="Proteomes" id="UP000327013"/>
    </source>
</evidence>
<dbReference type="EMBL" id="CM017322">
    <property type="protein sequence ID" value="KAE8008084.1"/>
    <property type="molecule type" value="Genomic_DNA"/>
</dbReference>
<dbReference type="FunFam" id="3.20.20.300:FF:000004">
    <property type="entry name" value="probable beta-D-xylosidase 7"/>
    <property type="match status" value="1"/>
</dbReference>
<dbReference type="Pfam" id="PF14310">
    <property type="entry name" value="Fn3-like"/>
    <property type="match status" value="1"/>
</dbReference>
<evidence type="ECO:0000256" key="4">
    <source>
        <dbReference type="ARBA" id="ARBA00022729"/>
    </source>
</evidence>
<accession>A0A5N6QM43</accession>
<feature type="signal peptide" evidence="8">
    <location>
        <begin position="1"/>
        <end position="24"/>
    </location>
</feature>
<dbReference type="InterPro" id="IPR001764">
    <property type="entry name" value="Glyco_hydro_3_N"/>
</dbReference>
<comment type="similarity">
    <text evidence="2">Belongs to the glycosyl hydrolase 3 family.</text>
</comment>
<dbReference type="OrthoDB" id="47059at2759"/>
<dbReference type="SUPFAM" id="SSF52279">
    <property type="entry name" value="Beta-D-glucan exohydrolase, C-terminal domain"/>
    <property type="match status" value="1"/>
</dbReference>
<evidence type="ECO:0000256" key="7">
    <source>
        <dbReference type="ARBA" id="ARBA00023295"/>
    </source>
</evidence>
<dbReference type="Gene3D" id="3.20.20.300">
    <property type="entry name" value="Glycoside hydrolase, family 3, N-terminal domain"/>
    <property type="match status" value="1"/>
</dbReference>
<name>A0A5N6QM43_9ROSI</name>
<evidence type="ECO:0000256" key="1">
    <source>
        <dbReference type="ARBA" id="ARBA00004613"/>
    </source>
</evidence>
<dbReference type="InterPro" id="IPR044993">
    <property type="entry name" value="BXL"/>
</dbReference>
<dbReference type="InterPro" id="IPR036962">
    <property type="entry name" value="Glyco_hydro_3_N_sf"/>
</dbReference>
<dbReference type="SMART" id="SM01217">
    <property type="entry name" value="Fn3_like"/>
    <property type="match status" value="1"/>
</dbReference>
<dbReference type="InterPro" id="IPR002772">
    <property type="entry name" value="Glyco_hydro_3_C"/>
</dbReference>
<feature type="chain" id="PRO_5024281827" description="Fibronectin type III-like domain-containing protein" evidence="8">
    <location>
        <begin position="25"/>
        <end position="789"/>
    </location>
</feature>
<keyword evidence="6" id="KW-0325">Glycoprotein</keyword>
<dbReference type="Proteomes" id="UP000327013">
    <property type="component" value="Chromosome 2"/>
</dbReference>
<dbReference type="InterPro" id="IPR036881">
    <property type="entry name" value="Glyco_hydro_3_C_sf"/>
</dbReference>
<keyword evidence="7" id="KW-0326">Glycosidase</keyword>
<evidence type="ECO:0000259" key="9">
    <source>
        <dbReference type="SMART" id="SM01217"/>
    </source>
</evidence>
<feature type="domain" description="Fibronectin type III-like" evidence="9">
    <location>
        <begin position="691"/>
        <end position="763"/>
    </location>
</feature>
<dbReference type="GO" id="GO:0045493">
    <property type="term" value="P:xylan catabolic process"/>
    <property type="evidence" value="ECO:0007669"/>
    <property type="project" value="InterPro"/>
</dbReference>
<dbReference type="SUPFAM" id="SSF51445">
    <property type="entry name" value="(Trans)glycosidases"/>
    <property type="match status" value="1"/>
</dbReference>
<keyword evidence="3" id="KW-0964">Secreted</keyword>
<protein>
    <recommendedName>
        <fullName evidence="9">Fibronectin type III-like domain-containing protein</fullName>
    </recommendedName>
</protein>
<dbReference type="Pfam" id="PF01915">
    <property type="entry name" value="Glyco_hydro_3_C"/>
    <property type="match status" value="1"/>
</dbReference>
<sequence>MEAMNTQIFLLLCLSLVLTIPSASQQYACNKSQFPFCNTSLSFEDRSKDLVSRLTLQEKVQQLVNSATGISRLGVPPYEWWSEALHGVSNVGPGTRFNATVPGATSFPAVILSAASFNATLWFKMGQTVSTEARAMYNVGLAGLTYWSPNVNVFRDPRWGRGQETPGEDPLVVSKYAVNYVQGLQEVGDEEGNSTANRRLKVSSCCKHYTAYDVDKWKDVDRFHFDAKVTKQDLEDTYQPPFKNCVEEGHVSSVMCSYNRVNGIPTCADPDLLEGVIRDEWGLDGYIVSDCDSVEVYYNDIHYTATPEDAVALALKAGLNMNCGDYLGKYTENAVNLKKVNESVVDQALIYNYIVLMRLGFFDGDPKALPFGNLGPSDVCTNDNQQLAVDAARQGIVLLDNNGALPLSKTETKNLAAIGPNANASRVMISNYAGVPCRYTTPLQGLQNYISTVSYEPGCSDVKCGDESLIGAAAKAAAAADVVVMVVGLDQSVEAEGLDRDNLTLPGFQEKLVLEVANATNGSVVLVVMSAGPIDVSFTKNVSGIVGILWVGYPGQAGGDAIAQVIFGDYNPAGRSPFTWYPQAYVDQVPMTDMNMRANTTSKLPGRTYRFYNGESIYEFGHGLSYSTFSMFIISAPSTVLVQSTTTSRSTTLPNTISNGPAIDISTVNCRNLTFDLVVGVKNSGPSDGAHVVLVFWKPASSAAVSGAPNVQLVGFERVEVKRGKTESVAVRVDVCKELSVVDSEGKRKLVTGQHTILVGSPSEHQVRHHFNVRLAGSKDAATGGFVSM</sequence>
<dbReference type="PANTHER" id="PTHR42721">
    <property type="entry name" value="SUGAR HYDROLASE-RELATED"/>
    <property type="match status" value="1"/>
</dbReference>
<dbReference type="GO" id="GO:0005576">
    <property type="term" value="C:extracellular region"/>
    <property type="evidence" value="ECO:0007669"/>
    <property type="project" value="UniProtKB-SubCell"/>
</dbReference>
<dbReference type="Gene3D" id="3.40.50.1700">
    <property type="entry name" value="Glycoside hydrolase family 3 C-terminal domain"/>
    <property type="match status" value="1"/>
</dbReference>
<evidence type="ECO:0000256" key="3">
    <source>
        <dbReference type="ARBA" id="ARBA00022525"/>
    </source>
</evidence>
<dbReference type="Pfam" id="PF00933">
    <property type="entry name" value="Glyco_hydro_3"/>
    <property type="match status" value="1"/>
</dbReference>
<gene>
    <name evidence="10" type="ORF">FH972_004631</name>
</gene>
<evidence type="ECO:0000313" key="10">
    <source>
        <dbReference type="EMBL" id="KAE8008084.1"/>
    </source>
</evidence>
<organism evidence="10 11">
    <name type="scientific">Carpinus fangiana</name>
    <dbReference type="NCBI Taxonomy" id="176857"/>
    <lineage>
        <taxon>Eukaryota</taxon>
        <taxon>Viridiplantae</taxon>
        <taxon>Streptophyta</taxon>
        <taxon>Embryophyta</taxon>
        <taxon>Tracheophyta</taxon>
        <taxon>Spermatophyta</taxon>
        <taxon>Magnoliopsida</taxon>
        <taxon>eudicotyledons</taxon>
        <taxon>Gunneridae</taxon>
        <taxon>Pentapetalae</taxon>
        <taxon>rosids</taxon>
        <taxon>fabids</taxon>
        <taxon>Fagales</taxon>
        <taxon>Betulaceae</taxon>
        <taxon>Carpinus</taxon>
    </lineage>
</organism>
<dbReference type="FunFam" id="3.40.50.1700:FF:000001">
    <property type="entry name" value="probable beta-D-xylosidase 2"/>
    <property type="match status" value="1"/>
</dbReference>
<evidence type="ECO:0000256" key="8">
    <source>
        <dbReference type="SAM" id="SignalP"/>
    </source>
</evidence>
<evidence type="ECO:0000256" key="5">
    <source>
        <dbReference type="ARBA" id="ARBA00022801"/>
    </source>
</evidence>
<reference evidence="10 11" key="1">
    <citation type="submission" date="2019-06" db="EMBL/GenBank/DDBJ databases">
        <title>A chromosomal-level reference genome of Carpinus fangiana (Coryloideae, Betulaceae).</title>
        <authorList>
            <person name="Yang X."/>
            <person name="Wang Z."/>
            <person name="Zhang L."/>
            <person name="Hao G."/>
            <person name="Liu J."/>
            <person name="Yang Y."/>
        </authorList>
    </citation>
    <scope>NUCLEOTIDE SEQUENCE [LARGE SCALE GENOMIC DNA]</scope>
    <source>
        <strain evidence="10">Cfa_2016G</strain>
        <tissue evidence="10">Leaf</tissue>
    </source>
</reference>
<evidence type="ECO:0000256" key="6">
    <source>
        <dbReference type="ARBA" id="ARBA00023180"/>
    </source>
</evidence>
<dbReference type="InterPro" id="IPR013783">
    <property type="entry name" value="Ig-like_fold"/>
</dbReference>
<dbReference type="AlphaFoldDB" id="A0A5N6QM43"/>
<evidence type="ECO:0000256" key="2">
    <source>
        <dbReference type="ARBA" id="ARBA00005336"/>
    </source>
</evidence>
<dbReference type="GO" id="GO:0031222">
    <property type="term" value="P:arabinan catabolic process"/>
    <property type="evidence" value="ECO:0007669"/>
    <property type="project" value="TreeGrafter"/>
</dbReference>
<keyword evidence="11" id="KW-1185">Reference proteome</keyword>
<dbReference type="PANTHER" id="PTHR42721:SF3">
    <property type="entry name" value="BETA-D-XYLOSIDASE 5-RELATED"/>
    <property type="match status" value="1"/>
</dbReference>
<dbReference type="Gene3D" id="2.60.40.10">
    <property type="entry name" value="Immunoglobulins"/>
    <property type="match status" value="1"/>
</dbReference>
<dbReference type="GO" id="GO:0009044">
    <property type="term" value="F:xylan 1,4-beta-xylosidase activity"/>
    <property type="evidence" value="ECO:0007669"/>
    <property type="project" value="InterPro"/>
</dbReference>
<keyword evidence="4 8" id="KW-0732">Signal</keyword>
<dbReference type="GO" id="GO:0046556">
    <property type="term" value="F:alpha-L-arabinofuranosidase activity"/>
    <property type="evidence" value="ECO:0007669"/>
    <property type="project" value="TreeGrafter"/>
</dbReference>